<gene>
    <name evidence="1" type="ORF">IEQ34_020025</name>
</gene>
<proteinExistence type="predicted"/>
<sequence>MNDGVFNSSSKNPPEGKKEEVSFFLKKRKFDDRMILPKDNDICRETVHPVSTNDPNGRLGVPLVQKKALKILIIEKSILQADTEAHIEDISSKAIEKFKKSLAYHQEIQDNIREAYQMLFKAEVKGVESQCYEEVFAHGFLKGVLLVQWKTGVSIDKLTHIQASENSSLASGDDHIESELRNEISYSKGDGGLKDCSRQAMVIGMIVIGGRRWLEGP</sequence>
<reference evidence="1 2" key="1">
    <citation type="journal article" date="2021" name="Hortic Res">
        <title>Chromosome-scale assembly of the Dendrobium chrysotoxum genome enhances the understanding of orchid evolution.</title>
        <authorList>
            <person name="Zhang Y."/>
            <person name="Zhang G.Q."/>
            <person name="Zhang D."/>
            <person name="Liu X.D."/>
            <person name="Xu X.Y."/>
            <person name="Sun W.H."/>
            <person name="Yu X."/>
            <person name="Zhu X."/>
            <person name="Wang Z.W."/>
            <person name="Zhao X."/>
            <person name="Zhong W.Y."/>
            <person name="Chen H."/>
            <person name="Yin W.L."/>
            <person name="Huang T."/>
            <person name="Niu S.C."/>
            <person name="Liu Z.J."/>
        </authorList>
    </citation>
    <scope>NUCLEOTIDE SEQUENCE [LARGE SCALE GENOMIC DNA]</scope>
    <source>
        <strain evidence="1">Lindl</strain>
    </source>
</reference>
<evidence type="ECO:0000313" key="2">
    <source>
        <dbReference type="Proteomes" id="UP000775213"/>
    </source>
</evidence>
<keyword evidence="2" id="KW-1185">Reference proteome</keyword>
<dbReference type="AlphaFoldDB" id="A0AAV7G8K2"/>
<dbReference type="Proteomes" id="UP000775213">
    <property type="component" value="Unassembled WGS sequence"/>
</dbReference>
<dbReference type="EMBL" id="JAGFBR010000017">
    <property type="protein sequence ID" value="KAH0452726.1"/>
    <property type="molecule type" value="Genomic_DNA"/>
</dbReference>
<organism evidence="1 2">
    <name type="scientific">Dendrobium chrysotoxum</name>
    <name type="common">Orchid</name>
    <dbReference type="NCBI Taxonomy" id="161865"/>
    <lineage>
        <taxon>Eukaryota</taxon>
        <taxon>Viridiplantae</taxon>
        <taxon>Streptophyta</taxon>
        <taxon>Embryophyta</taxon>
        <taxon>Tracheophyta</taxon>
        <taxon>Spermatophyta</taxon>
        <taxon>Magnoliopsida</taxon>
        <taxon>Liliopsida</taxon>
        <taxon>Asparagales</taxon>
        <taxon>Orchidaceae</taxon>
        <taxon>Epidendroideae</taxon>
        <taxon>Malaxideae</taxon>
        <taxon>Dendrobiinae</taxon>
        <taxon>Dendrobium</taxon>
    </lineage>
</organism>
<protein>
    <submittedName>
        <fullName evidence="1">Uncharacterized protein</fullName>
    </submittedName>
</protein>
<evidence type="ECO:0000313" key="1">
    <source>
        <dbReference type="EMBL" id="KAH0452726.1"/>
    </source>
</evidence>
<name>A0AAV7G8K2_DENCH</name>
<accession>A0AAV7G8K2</accession>
<comment type="caution">
    <text evidence="1">The sequence shown here is derived from an EMBL/GenBank/DDBJ whole genome shotgun (WGS) entry which is preliminary data.</text>
</comment>